<dbReference type="Proteomes" id="UP000327039">
    <property type="component" value="Unassembled WGS sequence"/>
</dbReference>
<accession>A0A5J5ISG6</accession>
<evidence type="ECO:0000259" key="1">
    <source>
        <dbReference type="Pfam" id="PF18588"/>
    </source>
</evidence>
<comment type="caution">
    <text evidence="2">The sequence shown here is derived from an EMBL/GenBank/DDBJ whole genome shotgun (WGS) entry which is preliminary data.</text>
</comment>
<feature type="domain" description="Polysaccharide biosynthesis enzyme WcbI" evidence="1">
    <location>
        <begin position="34"/>
        <end position="225"/>
    </location>
</feature>
<evidence type="ECO:0000313" key="2">
    <source>
        <dbReference type="EMBL" id="KAA9085294.1"/>
    </source>
</evidence>
<protein>
    <submittedName>
        <fullName evidence="2">Peptide ABC transporter ATPase</fullName>
    </submittedName>
</protein>
<reference evidence="3" key="1">
    <citation type="submission" date="2019-09" db="EMBL/GenBank/DDBJ databases">
        <title>Mumia zhuanghuii sp. nov. isolated from the intestinal contents of plateau pika (Ochotona curzoniae) in the Qinghai-Tibet plateau of China.</title>
        <authorList>
            <person name="Tian Z."/>
        </authorList>
    </citation>
    <scope>NUCLEOTIDE SEQUENCE [LARGE SCALE GENOMIC DNA]</scope>
    <source>
        <strain evidence="3">DSM 25564</strain>
    </source>
</reference>
<name>A0A5J5ISG6_9MICO</name>
<gene>
    <name evidence="2" type="ORF">F6B42_12545</name>
</gene>
<dbReference type="Pfam" id="PF18588">
    <property type="entry name" value="WcbI"/>
    <property type="match status" value="1"/>
</dbReference>
<dbReference type="RefSeq" id="WP_150420016.1">
    <property type="nucleotide sequence ID" value="NZ_VYRZ01000003.1"/>
</dbReference>
<dbReference type="InterPro" id="IPR041307">
    <property type="entry name" value="WcbI"/>
</dbReference>
<dbReference type="AlphaFoldDB" id="A0A5J5ISG6"/>
<organism evidence="2 3">
    <name type="scientific">Microbacterium radiodurans</name>
    <dbReference type="NCBI Taxonomy" id="661398"/>
    <lineage>
        <taxon>Bacteria</taxon>
        <taxon>Bacillati</taxon>
        <taxon>Actinomycetota</taxon>
        <taxon>Actinomycetes</taxon>
        <taxon>Micrococcales</taxon>
        <taxon>Microbacteriaceae</taxon>
        <taxon>Microbacterium</taxon>
    </lineage>
</organism>
<sequence length="304" mass="33205">MTSTALPAPTAAAARRAHYAAFFGEADLPDAYGLVVGNCQAESLRIVLDAPDRATVRVPPVHELTAPEVERLHEILPGAAFLVAQPVRDDYHGLPLGTRQLAAATAPRARVVTFPVIRFAGLHPFQATLRVPGVDATPPIVDYHDVRTLAAERGMGVRERLDARGVHAIARDSLAELQRREQSIDVRVSDLLEPVAVGGMRTVNHPGNAVWMPLGERVLGALSLDGAPTDPGRPLLNAVHAPLEDWALDAWALNDEPRPTWIVDGRTIDPEEVVEAHRRWYGERPAFVDAALERVARMLDVWRI</sequence>
<proteinExistence type="predicted"/>
<dbReference type="EMBL" id="VYRZ01000003">
    <property type="protein sequence ID" value="KAA9085294.1"/>
    <property type="molecule type" value="Genomic_DNA"/>
</dbReference>
<dbReference type="Gene3D" id="3.40.50.12080">
    <property type="match status" value="1"/>
</dbReference>
<evidence type="ECO:0000313" key="3">
    <source>
        <dbReference type="Proteomes" id="UP000327039"/>
    </source>
</evidence>
<dbReference type="OrthoDB" id="3283619at2"/>
<keyword evidence="3" id="KW-1185">Reference proteome</keyword>